<dbReference type="Gene3D" id="3.20.20.80">
    <property type="entry name" value="Glycosidases"/>
    <property type="match status" value="1"/>
</dbReference>
<dbReference type="Pfam" id="PF02922">
    <property type="entry name" value="CBM_48"/>
    <property type="match status" value="1"/>
</dbReference>
<organism evidence="6 7">
    <name type="scientific">Actinopolymorpha pittospori</name>
    <dbReference type="NCBI Taxonomy" id="648752"/>
    <lineage>
        <taxon>Bacteria</taxon>
        <taxon>Bacillati</taxon>
        <taxon>Actinomycetota</taxon>
        <taxon>Actinomycetes</taxon>
        <taxon>Propionibacteriales</taxon>
        <taxon>Actinopolymorphaceae</taxon>
        <taxon>Actinopolymorpha</taxon>
    </lineage>
</organism>
<dbReference type="Gene3D" id="2.60.40.1180">
    <property type="entry name" value="Golgi alpha-mannosidase II"/>
    <property type="match status" value="1"/>
</dbReference>
<dbReference type="SUPFAM" id="SSF51445">
    <property type="entry name" value="(Trans)glycosidases"/>
    <property type="match status" value="1"/>
</dbReference>
<dbReference type="InterPro" id="IPR044505">
    <property type="entry name" value="GlgX_Isoamylase_N_E_set"/>
</dbReference>
<dbReference type="GO" id="GO:0004135">
    <property type="term" value="F:amylo-alpha-1,6-glucosidase activity"/>
    <property type="evidence" value="ECO:0007669"/>
    <property type="project" value="InterPro"/>
</dbReference>
<evidence type="ECO:0000256" key="2">
    <source>
        <dbReference type="ARBA" id="ARBA00022801"/>
    </source>
</evidence>
<feature type="compositionally biased region" description="Basic and acidic residues" evidence="4">
    <location>
        <begin position="469"/>
        <end position="483"/>
    </location>
</feature>
<sequence length="703" mass="78375">MTTTGATRWWPDGGPPRGATFDGDGVTFALWSPMAERVEVCLFDGTAERRIPLTEQLFGVWFGHVHGVGPGQRYGFRVHGPWDPWTGHRFNPAKLLVDPYARAIDGEPTDHEATFGHVIGRDDTVRDDRDSAPYVPRSVVVDTRFDWGTDPRPRVPWSDTVLYELHVRGATMRHPRIPAELRGTYAGLAHPEFLGDLVDLGVTTVELLPVHHFVSESMLRGRGLTNYWGYNTLGFFAPHADYSAVGGGGGQVAEFKAMVKALHEAGIEVVLDVVYNHTAEQNEYGPTYSFRGIHNVAYYRLDGSGRRYRDLSGTGNTLNLRNPDVVRLVLDSLRYWVEEMHVDGFRFDLAPVLTRGEGDVDMSGPFLAAVGQDPVLSKVKLIAEPWDLGSDGYQVGAFPPPWSEWNDRFRDAVREFWSGSSDGVRDLASRLSGSSDLYRRSGRRPFASINYVTAHDGFTLRDLVSYENKHNDDNGEGNRDGQDANRSWNAGVEGETDDPAVVSMRLRQARSLLTTLVLATGVPMLLAGDERGRTQAGNNNAYCQDNELSWLDWSENGEWPKLRETVRTLLRLRRDHPVFRRLQFFSGRLDPSGGRRDVGWFSPRGREMDDAAWHDSSLRTLGMFLAGERTARRAPSGEPVLDESFLLWLHGGDRAVNVTLPGTPWASAYALVLDTSETVTTHRAGAGDRLRIPPHTAVLLRAD</sequence>
<dbReference type="PANTHER" id="PTHR43002">
    <property type="entry name" value="GLYCOGEN DEBRANCHING ENZYME"/>
    <property type="match status" value="1"/>
</dbReference>
<dbReference type="Proteomes" id="UP000638648">
    <property type="component" value="Unassembled WGS sequence"/>
</dbReference>
<dbReference type="AlphaFoldDB" id="A0A927NAT1"/>
<dbReference type="EMBL" id="JADBEM010000001">
    <property type="protein sequence ID" value="MBE1611440.1"/>
    <property type="molecule type" value="Genomic_DNA"/>
</dbReference>
<dbReference type="InterPro" id="IPR006047">
    <property type="entry name" value="GH13_cat_dom"/>
</dbReference>
<protein>
    <submittedName>
        <fullName evidence="6">Glycogen operon protein</fullName>
        <ecNumber evidence="6">3.2.1.-</ecNumber>
    </submittedName>
</protein>
<evidence type="ECO:0000256" key="1">
    <source>
        <dbReference type="ARBA" id="ARBA00008061"/>
    </source>
</evidence>
<dbReference type="SUPFAM" id="SSF51011">
    <property type="entry name" value="Glycosyl hydrolase domain"/>
    <property type="match status" value="1"/>
</dbReference>
<evidence type="ECO:0000313" key="7">
    <source>
        <dbReference type="Proteomes" id="UP000638648"/>
    </source>
</evidence>
<dbReference type="Gene3D" id="2.60.40.10">
    <property type="entry name" value="Immunoglobulins"/>
    <property type="match status" value="1"/>
</dbReference>
<feature type="region of interest" description="Disordered" evidence="4">
    <location>
        <begin position="469"/>
        <end position="495"/>
    </location>
</feature>
<evidence type="ECO:0000256" key="4">
    <source>
        <dbReference type="SAM" id="MobiDB-lite"/>
    </source>
</evidence>
<dbReference type="CDD" id="cd11326">
    <property type="entry name" value="AmyAc_Glg_debranch"/>
    <property type="match status" value="1"/>
</dbReference>
<dbReference type="InterPro" id="IPR013783">
    <property type="entry name" value="Ig-like_fold"/>
</dbReference>
<feature type="domain" description="Glycosyl hydrolase family 13 catalytic" evidence="5">
    <location>
        <begin position="138"/>
        <end position="573"/>
    </location>
</feature>
<name>A0A927NAT1_9ACTN</name>
<dbReference type="SUPFAM" id="SSF81296">
    <property type="entry name" value="E set domains"/>
    <property type="match status" value="1"/>
</dbReference>
<keyword evidence="7" id="KW-1185">Reference proteome</keyword>
<keyword evidence="2 6" id="KW-0378">Hydrolase</keyword>
<evidence type="ECO:0000256" key="3">
    <source>
        <dbReference type="ARBA" id="ARBA00023295"/>
    </source>
</evidence>
<dbReference type="EC" id="3.2.1.-" evidence="6"/>
<evidence type="ECO:0000313" key="6">
    <source>
        <dbReference type="EMBL" id="MBE1611440.1"/>
    </source>
</evidence>
<dbReference type="GO" id="GO:0005980">
    <property type="term" value="P:glycogen catabolic process"/>
    <property type="evidence" value="ECO:0007669"/>
    <property type="project" value="InterPro"/>
</dbReference>
<dbReference type="NCBIfam" id="TIGR02100">
    <property type="entry name" value="glgX_debranch"/>
    <property type="match status" value="1"/>
</dbReference>
<dbReference type="SMART" id="SM00642">
    <property type="entry name" value="Aamy"/>
    <property type="match status" value="1"/>
</dbReference>
<dbReference type="CDD" id="cd02856">
    <property type="entry name" value="E_set_GDE_Isoamylase_N"/>
    <property type="match status" value="1"/>
</dbReference>
<dbReference type="Pfam" id="PF00128">
    <property type="entry name" value="Alpha-amylase"/>
    <property type="match status" value="1"/>
</dbReference>
<dbReference type="InterPro" id="IPR011837">
    <property type="entry name" value="Glycogen_debranch_GlgX"/>
</dbReference>
<comment type="caution">
    <text evidence="6">The sequence shown here is derived from an EMBL/GenBank/DDBJ whole genome shotgun (WGS) entry which is preliminary data.</text>
</comment>
<evidence type="ECO:0000259" key="5">
    <source>
        <dbReference type="SMART" id="SM00642"/>
    </source>
</evidence>
<accession>A0A927NAT1</accession>
<keyword evidence="3 6" id="KW-0326">Glycosidase</keyword>
<proteinExistence type="inferred from homology"/>
<gene>
    <name evidence="6" type="ORF">HEB94_008288</name>
</gene>
<dbReference type="InterPro" id="IPR017853">
    <property type="entry name" value="GH"/>
</dbReference>
<dbReference type="InterPro" id="IPR004193">
    <property type="entry name" value="Glyco_hydro_13_N"/>
</dbReference>
<dbReference type="InterPro" id="IPR014756">
    <property type="entry name" value="Ig_E-set"/>
</dbReference>
<comment type="similarity">
    <text evidence="1">Belongs to the glycosyl hydrolase 13 family.</text>
</comment>
<dbReference type="InterPro" id="IPR013780">
    <property type="entry name" value="Glyco_hydro_b"/>
</dbReference>
<reference evidence="6" key="1">
    <citation type="submission" date="2020-10" db="EMBL/GenBank/DDBJ databases">
        <title>Sequencing the genomes of 1000 actinobacteria strains.</title>
        <authorList>
            <person name="Klenk H.-P."/>
        </authorList>
    </citation>
    <scope>NUCLEOTIDE SEQUENCE</scope>
    <source>
        <strain evidence="6">DSM 45354</strain>
    </source>
</reference>